<reference evidence="9 10" key="1">
    <citation type="journal article" date="2021" name="Sci. Rep.">
        <title>The genome of the diatom Chaetoceros tenuissimus carries an ancient integrated fragment of an extant virus.</title>
        <authorList>
            <person name="Hongo Y."/>
            <person name="Kimura K."/>
            <person name="Takaki Y."/>
            <person name="Yoshida Y."/>
            <person name="Baba S."/>
            <person name="Kobayashi G."/>
            <person name="Nagasaki K."/>
            <person name="Hano T."/>
            <person name="Tomaru Y."/>
        </authorList>
    </citation>
    <scope>NUCLEOTIDE SEQUENCE [LARGE SCALE GENOMIC DNA]</scope>
    <source>
        <strain evidence="9 10">NIES-3715</strain>
    </source>
</reference>
<keyword evidence="5" id="KW-0521">NADP</keyword>
<protein>
    <recommendedName>
        <fullName evidence="11">NADPH-dependent diflavin oxidoreductase 1</fullName>
    </recommendedName>
</protein>
<dbReference type="Proteomes" id="UP001054902">
    <property type="component" value="Unassembled WGS sequence"/>
</dbReference>
<dbReference type="SUPFAM" id="SSF63380">
    <property type="entry name" value="Riboflavin synthase domain-like"/>
    <property type="match status" value="1"/>
</dbReference>
<keyword evidence="10" id="KW-1185">Reference proteome</keyword>
<dbReference type="Pfam" id="PF00175">
    <property type="entry name" value="NAD_binding_1"/>
    <property type="match status" value="1"/>
</dbReference>
<comment type="cofactor">
    <cofactor evidence="2">
        <name>FAD</name>
        <dbReference type="ChEBI" id="CHEBI:57692"/>
    </cofactor>
</comment>
<evidence type="ECO:0000259" key="8">
    <source>
        <dbReference type="PROSITE" id="PS51384"/>
    </source>
</evidence>
<dbReference type="SUPFAM" id="SSF52343">
    <property type="entry name" value="Ferredoxin reductase-like, C-terminal NADP-linked domain"/>
    <property type="match status" value="1"/>
</dbReference>
<name>A0AAD3HC59_9STRA</name>
<dbReference type="InterPro" id="IPR039261">
    <property type="entry name" value="FNR_nucleotide-bd"/>
</dbReference>
<dbReference type="PROSITE" id="PS51384">
    <property type="entry name" value="FAD_FR"/>
    <property type="match status" value="1"/>
</dbReference>
<dbReference type="Gene3D" id="2.40.30.10">
    <property type="entry name" value="Translation factors"/>
    <property type="match status" value="1"/>
</dbReference>
<dbReference type="InterPro" id="IPR008254">
    <property type="entry name" value="Flavodoxin/NO_synth"/>
</dbReference>
<evidence type="ECO:0000256" key="1">
    <source>
        <dbReference type="ARBA" id="ARBA00001917"/>
    </source>
</evidence>
<dbReference type="PANTHER" id="PTHR19384">
    <property type="entry name" value="NITRIC OXIDE SYNTHASE-RELATED"/>
    <property type="match status" value="1"/>
</dbReference>
<dbReference type="InterPro" id="IPR017927">
    <property type="entry name" value="FAD-bd_FR_type"/>
</dbReference>
<evidence type="ECO:0000256" key="2">
    <source>
        <dbReference type="ARBA" id="ARBA00001974"/>
    </source>
</evidence>
<accession>A0AAD3HC59</accession>
<dbReference type="GO" id="GO:0050660">
    <property type="term" value="F:flavin adenine dinucleotide binding"/>
    <property type="evidence" value="ECO:0007669"/>
    <property type="project" value="TreeGrafter"/>
</dbReference>
<dbReference type="InterPro" id="IPR003097">
    <property type="entry name" value="CysJ-like_FAD-binding"/>
</dbReference>
<dbReference type="EMBL" id="BLLK01000061">
    <property type="protein sequence ID" value="GFH58205.1"/>
    <property type="molecule type" value="Genomic_DNA"/>
</dbReference>
<dbReference type="PROSITE" id="PS50902">
    <property type="entry name" value="FLAVODOXIN_LIKE"/>
    <property type="match status" value="1"/>
</dbReference>
<dbReference type="PANTHER" id="PTHR19384:SF10">
    <property type="entry name" value="NADPH-DEPENDENT DIFLAVIN OXIDOREDUCTASE 1"/>
    <property type="match status" value="1"/>
</dbReference>
<keyword evidence="4" id="KW-0274">FAD</keyword>
<comment type="caution">
    <text evidence="9">The sequence shown here is derived from an EMBL/GenBank/DDBJ whole genome shotgun (WGS) entry which is preliminary data.</text>
</comment>
<dbReference type="InterPro" id="IPR023173">
    <property type="entry name" value="NADPH_Cyt_P450_Rdtase_alpha"/>
</dbReference>
<dbReference type="GO" id="GO:0016491">
    <property type="term" value="F:oxidoreductase activity"/>
    <property type="evidence" value="ECO:0007669"/>
    <property type="project" value="UniProtKB-KW"/>
</dbReference>
<keyword evidence="3" id="KW-0285">Flavoprotein</keyword>
<dbReference type="InterPro" id="IPR029039">
    <property type="entry name" value="Flavoprotein-like_sf"/>
</dbReference>
<evidence type="ECO:0000313" key="9">
    <source>
        <dbReference type="EMBL" id="GFH58205.1"/>
    </source>
</evidence>
<dbReference type="GO" id="GO:0010181">
    <property type="term" value="F:FMN binding"/>
    <property type="evidence" value="ECO:0007669"/>
    <property type="project" value="InterPro"/>
</dbReference>
<dbReference type="Pfam" id="PF00258">
    <property type="entry name" value="Flavodoxin_1"/>
    <property type="match status" value="1"/>
</dbReference>
<dbReference type="SUPFAM" id="SSF52218">
    <property type="entry name" value="Flavoproteins"/>
    <property type="match status" value="1"/>
</dbReference>
<dbReference type="Pfam" id="PF00667">
    <property type="entry name" value="FAD_binding_1"/>
    <property type="match status" value="1"/>
</dbReference>
<evidence type="ECO:0000256" key="4">
    <source>
        <dbReference type="ARBA" id="ARBA00022827"/>
    </source>
</evidence>
<dbReference type="Gene3D" id="3.40.50.80">
    <property type="entry name" value="Nucleotide-binding domain of ferredoxin-NADP reductase (FNR) module"/>
    <property type="match status" value="1"/>
</dbReference>
<keyword evidence="6" id="KW-0560">Oxidoreductase</keyword>
<dbReference type="GO" id="GO:0005829">
    <property type="term" value="C:cytosol"/>
    <property type="evidence" value="ECO:0007669"/>
    <property type="project" value="TreeGrafter"/>
</dbReference>
<evidence type="ECO:0000256" key="5">
    <source>
        <dbReference type="ARBA" id="ARBA00022857"/>
    </source>
</evidence>
<dbReference type="InterPro" id="IPR001433">
    <property type="entry name" value="OxRdtase_FAD/NAD-bd"/>
</dbReference>
<dbReference type="Gene3D" id="3.40.50.360">
    <property type="match status" value="1"/>
</dbReference>
<feature type="domain" description="Flavodoxin-like" evidence="7">
    <location>
        <begin position="8"/>
        <end position="174"/>
    </location>
</feature>
<evidence type="ECO:0000256" key="6">
    <source>
        <dbReference type="ARBA" id="ARBA00023002"/>
    </source>
</evidence>
<proteinExistence type="predicted"/>
<organism evidence="9 10">
    <name type="scientific">Chaetoceros tenuissimus</name>
    <dbReference type="NCBI Taxonomy" id="426638"/>
    <lineage>
        <taxon>Eukaryota</taxon>
        <taxon>Sar</taxon>
        <taxon>Stramenopiles</taxon>
        <taxon>Ochrophyta</taxon>
        <taxon>Bacillariophyta</taxon>
        <taxon>Coscinodiscophyceae</taxon>
        <taxon>Chaetocerotophycidae</taxon>
        <taxon>Chaetocerotales</taxon>
        <taxon>Chaetocerotaceae</taxon>
        <taxon>Chaetoceros</taxon>
    </lineage>
</organism>
<evidence type="ECO:0000313" key="10">
    <source>
        <dbReference type="Proteomes" id="UP001054902"/>
    </source>
</evidence>
<comment type="cofactor">
    <cofactor evidence="1">
        <name>FMN</name>
        <dbReference type="ChEBI" id="CHEBI:58210"/>
    </cofactor>
</comment>
<dbReference type="InterPro" id="IPR001709">
    <property type="entry name" value="Flavoprot_Pyr_Nucl_cyt_Rdtase"/>
</dbReference>
<evidence type="ECO:0008006" key="11">
    <source>
        <dbReference type="Google" id="ProtNLM"/>
    </source>
</evidence>
<dbReference type="InterPro" id="IPR017938">
    <property type="entry name" value="Riboflavin_synthase-like_b-brl"/>
</dbReference>
<dbReference type="PRINTS" id="PR00371">
    <property type="entry name" value="FPNCR"/>
</dbReference>
<gene>
    <name evidence="9" type="ORF">CTEN210_14681</name>
</gene>
<dbReference type="AlphaFoldDB" id="A0AAD3HC59"/>
<evidence type="ECO:0000259" key="7">
    <source>
        <dbReference type="PROSITE" id="PS50902"/>
    </source>
</evidence>
<dbReference type="Gene3D" id="1.20.990.10">
    <property type="entry name" value="NADPH-cytochrome p450 Reductase, Chain A, domain 3"/>
    <property type="match status" value="1"/>
</dbReference>
<sequence>MATSSPPFTILWSTQGGRAKACARRTARILRENAQIHSSKYKENLPDGYYGCSFDDFGSVDFFKLGSTSTEKRLVIMFVSTTGDAEQCDSIKETWRKLLQKSIPTDQFENVEFALFCLGDRAYGPQAFCAAGRKLAARMMQLSAKPFCDVGYGDDGTPNGGVFADLDVWLETVFLKKIFGNRDKVLADQIERPLPSTQYEVRILSKRKNVDHNLKEWEQDEFKEYYDRFFASNCPATSYHYSSESGKRIIGSEESQISIDSRIGKPLLASVTSNERITSSDWHQDTRHVSLHIESVYKTKQSQTDENIAEIEEHQLPYHAGDIATIIPSNPKSVVSRFISCLPQSIQDVVDDSLEIIAEIDSSTQFKSSFVPWPKRCTLRGLLTYCADICSLPEREDLRALSFYCNPNHPVGIDQRKKLISLSETADAALYGDYIIREKRNWADILFDFDSIKFESEDEGKGSLYVPLTIDHLLMILAPIMPRHFSIASAPSKSEKSYCLRNGRLGFNINLCVAVVKGRTRYGRPHQGLCSTYLSSLRPSSMYNVRVWIRPGSFQKMSIDQSKPILFVGAGTGVAPLRSLIQERLSARKTTTDIPSNILIFGCRKQDKDFYYKCEWEKIKEDGDLRLMTAFSQDQRHKLYVQKVLREADEGAFIAKHVLERGGAIYVAGGAKMARAVKDEILEALAATLGEKTAKALLGKLQRTGQFSVEAWS</sequence>
<evidence type="ECO:0000256" key="3">
    <source>
        <dbReference type="ARBA" id="ARBA00022630"/>
    </source>
</evidence>
<feature type="domain" description="FAD-binding FR-type" evidence="8">
    <location>
        <begin position="264"/>
        <end position="560"/>
    </location>
</feature>